<sequence>MSFTERPAIPVGFSAAGQDSHVFRVLRVLSLSPLLKVPLATRADLVRCGGLLVPHDGERVGDVRDRPDRWAALQLLTQAIRRGVPVLAWGSGAALAGRALGAAVQEHEGLEWAHAPRGAEVLVWQQERPQHWHAGRVSAWAGPELPEDMVANFLSTLPALRSRQPASLLEELGGEAALRSLLADFYARARTDELLGPVFTTHVTDWNAHLDRATAFWVTMLGGEPAWRGNLNTVHAGLGVRTAHLDRWLGLLTLAAHAHLPPEAAGLLLARAHAMAGKLARSSKREPAGTSPS</sequence>
<dbReference type="EMBL" id="BMPP01000004">
    <property type="protein sequence ID" value="GGK21427.1"/>
    <property type="molecule type" value="Genomic_DNA"/>
</dbReference>
<name>A0ABQ2EQE6_9DEIO</name>
<keyword evidence="6" id="KW-1185">Reference proteome</keyword>
<dbReference type="RefSeq" id="WP_189005762.1">
    <property type="nucleotide sequence ID" value="NZ_BMPP01000004.1"/>
</dbReference>
<dbReference type="Proteomes" id="UP000647587">
    <property type="component" value="Unassembled WGS sequence"/>
</dbReference>
<dbReference type="InterPro" id="IPR001486">
    <property type="entry name" value="Hemoglobin_trunc"/>
</dbReference>
<dbReference type="SUPFAM" id="SSF46458">
    <property type="entry name" value="Globin-like"/>
    <property type="match status" value="1"/>
</dbReference>
<evidence type="ECO:0000313" key="5">
    <source>
        <dbReference type="EMBL" id="GGK21427.1"/>
    </source>
</evidence>
<reference evidence="6" key="1">
    <citation type="journal article" date="2019" name="Int. J. Syst. Evol. Microbiol.">
        <title>The Global Catalogue of Microorganisms (GCM) 10K type strain sequencing project: providing services to taxonomists for standard genome sequencing and annotation.</title>
        <authorList>
            <consortium name="The Broad Institute Genomics Platform"/>
            <consortium name="The Broad Institute Genome Sequencing Center for Infectious Disease"/>
            <person name="Wu L."/>
            <person name="Ma J."/>
        </authorList>
    </citation>
    <scope>NUCLEOTIDE SEQUENCE [LARGE SCALE GENOMIC DNA]</scope>
    <source>
        <strain evidence="6">JCM 30331</strain>
    </source>
</reference>
<dbReference type="CDD" id="cd08916">
    <property type="entry name" value="TrHb3_P"/>
    <property type="match status" value="1"/>
</dbReference>
<evidence type="ECO:0000256" key="2">
    <source>
        <dbReference type="ARBA" id="ARBA00022617"/>
    </source>
</evidence>
<organism evidence="5 6">
    <name type="scientific">Deinococcus malanensis</name>
    <dbReference type="NCBI Taxonomy" id="1706855"/>
    <lineage>
        <taxon>Bacteria</taxon>
        <taxon>Thermotogati</taxon>
        <taxon>Deinococcota</taxon>
        <taxon>Deinococci</taxon>
        <taxon>Deinococcales</taxon>
        <taxon>Deinococcaceae</taxon>
        <taxon>Deinococcus</taxon>
    </lineage>
</organism>
<keyword evidence="2" id="KW-0349">Heme</keyword>
<protein>
    <recommendedName>
        <fullName evidence="7">Globin</fullName>
    </recommendedName>
</protein>
<evidence type="ECO:0008006" key="7">
    <source>
        <dbReference type="Google" id="ProtNLM"/>
    </source>
</evidence>
<keyword evidence="1" id="KW-0813">Transport</keyword>
<dbReference type="Gene3D" id="1.10.490.10">
    <property type="entry name" value="Globins"/>
    <property type="match status" value="1"/>
</dbReference>
<evidence type="ECO:0000256" key="3">
    <source>
        <dbReference type="ARBA" id="ARBA00022723"/>
    </source>
</evidence>
<evidence type="ECO:0000313" key="6">
    <source>
        <dbReference type="Proteomes" id="UP000647587"/>
    </source>
</evidence>
<comment type="caution">
    <text evidence="5">The sequence shown here is derived from an EMBL/GenBank/DDBJ whole genome shotgun (WGS) entry which is preliminary data.</text>
</comment>
<proteinExistence type="predicted"/>
<dbReference type="InterPro" id="IPR012292">
    <property type="entry name" value="Globin/Proto"/>
</dbReference>
<keyword evidence="4" id="KW-0408">Iron</keyword>
<keyword evidence="3" id="KW-0479">Metal-binding</keyword>
<dbReference type="Pfam" id="PF01152">
    <property type="entry name" value="Bac_globin"/>
    <property type="match status" value="1"/>
</dbReference>
<dbReference type="InterPro" id="IPR009050">
    <property type="entry name" value="Globin-like_sf"/>
</dbReference>
<evidence type="ECO:0000256" key="1">
    <source>
        <dbReference type="ARBA" id="ARBA00022448"/>
    </source>
</evidence>
<evidence type="ECO:0000256" key="4">
    <source>
        <dbReference type="ARBA" id="ARBA00023004"/>
    </source>
</evidence>
<accession>A0ABQ2EQE6</accession>
<gene>
    <name evidence="5" type="ORF">GCM10008955_13600</name>
</gene>